<accession>A0AAE9YW62</accession>
<dbReference type="Pfam" id="PF00440">
    <property type="entry name" value="TetR_N"/>
    <property type="match status" value="1"/>
</dbReference>
<dbReference type="InterPro" id="IPR036271">
    <property type="entry name" value="Tet_transcr_reg_TetR-rel_C_sf"/>
</dbReference>
<dbReference type="GO" id="GO:0003677">
    <property type="term" value="F:DNA binding"/>
    <property type="evidence" value="ECO:0007669"/>
    <property type="project" value="UniProtKB-UniRule"/>
</dbReference>
<dbReference type="KEGG" id="tact:SG35_031620"/>
<dbReference type="SUPFAM" id="SSF48498">
    <property type="entry name" value="Tetracyclin repressor-like, C-terminal domain"/>
    <property type="match status" value="1"/>
</dbReference>
<feature type="domain" description="HTH tetR-type" evidence="3">
    <location>
        <begin position="17"/>
        <end position="76"/>
    </location>
</feature>
<reference evidence="4 5" key="2">
    <citation type="journal article" date="2022" name="Mar. Drugs">
        <title>Bioassay-Guided Fractionation Leads to the Detection of Cholic Acid Generated by the Rare Thalassomonas sp.</title>
        <authorList>
            <person name="Pheiffer F."/>
            <person name="Schneider Y.K."/>
            <person name="Hansen E.H."/>
            <person name="Andersen J.H."/>
            <person name="Isaksson J."/>
            <person name="Busche T."/>
            <person name="R C."/>
            <person name="Kalinowski J."/>
            <person name="Zyl L.V."/>
            <person name="Trindade M."/>
        </authorList>
    </citation>
    <scope>NUCLEOTIDE SEQUENCE [LARGE SCALE GENOMIC DNA]</scope>
    <source>
        <strain evidence="4 5">A5K-106</strain>
    </source>
</reference>
<dbReference type="InterPro" id="IPR001647">
    <property type="entry name" value="HTH_TetR"/>
</dbReference>
<dbReference type="PROSITE" id="PS50977">
    <property type="entry name" value="HTH_TETR_2"/>
    <property type="match status" value="1"/>
</dbReference>
<name>A0AAE9YW62_9GAMM</name>
<protein>
    <submittedName>
        <fullName evidence="4">TetR family transcriptional regulator</fullName>
    </submittedName>
</protein>
<dbReference type="SUPFAM" id="SSF46689">
    <property type="entry name" value="Homeodomain-like"/>
    <property type="match status" value="1"/>
</dbReference>
<organism evidence="4 5">
    <name type="scientific">Thalassomonas actiniarum</name>
    <dbReference type="NCBI Taxonomy" id="485447"/>
    <lineage>
        <taxon>Bacteria</taxon>
        <taxon>Pseudomonadati</taxon>
        <taxon>Pseudomonadota</taxon>
        <taxon>Gammaproteobacteria</taxon>
        <taxon>Alteromonadales</taxon>
        <taxon>Colwelliaceae</taxon>
        <taxon>Thalassomonas</taxon>
    </lineage>
</organism>
<evidence type="ECO:0000256" key="2">
    <source>
        <dbReference type="PROSITE-ProRule" id="PRU00335"/>
    </source>
</evidence>
<feature type="DNA-binding region" description="H-T-H motif" evidence="2">
    <location>
        <begin position="39"/>
        <end position="58"/>
    </location>
</feature>
<dbReference type="Gene3D" id="1.10.357.10">
    <property type="entry name" value="Tetracycline Repressor, domain 2"/>
    <property type="match status" value="1"/>
</dbReference>
<evidence type="ECO:0000313" key="5">
    <source>
        <dbReference type="Proteomes" id="UP000032568"/>
    </source>
</evidence>
<proteinExistence type="predicted"/>
<dbReference type="Proteomes" id="UP000032568">
    <property type="component" value="Chromosome pTact"/>
</dbReference>
<dbReference type="AlphaFoldDB" id="A0AAE9YW62"/>
<dbReference type="InterPro" id="IPR009057">
    <property type="entry name" value="Homeodomain-like_sf"/>
</dbReference>
<reference evidence="4 5" key="1">
    <citation type="journal article" date="2015" name="Genome Announc.">
        <title>Draft Genome Sequences of Marine Isolates of Thalassomonas viridans and Thalassomonas actiniarum.</title>
        <authorList>
            <person name="Olonade I."/>
            <person name="van Zyl L.J."/>
            <person name="Trindade M."/>
        </authorList>
    </citation>
    <scope>NUCLEOTIDE SEQUENCE [LARGE SCALE GENOMIC DNA]</scope>
    <source>
        <strain evidence="4 5">A5K-106</strain>
    </source>
</reference>
<sequence>MNVKDKKRGRPAGKGAGLSRESIIIQAKSLMLENSKTPSIRQLASSLKVDAMAIYYYFSNKASLLEAITVSLIEDIYEPRGSADWQQELALLCKSYLALLSDHAGLMETLLSMTTIGPAQVFAKRFSLALTPLALNEQDMKDALDLLVDYLHGYALAMHCCSEPGQLTLEQLDGPLKFYMAALTSKVRG</sequence>
<evidence type="ECO:0000256" key="1">
    <source>
        <dbReference type="ARBA" id="ARBA00023125"/>
    </source>
</evidence>
<keyword evidence="1 2" id="KW-0238">DNA-binding</keyword>
<keyword evidence="5" id="KW-1185">Reference proteome</keyword>
<gene>
    <name evidence="4" type="ORF">SG35_031620</name>
</gene>
<evidence type="ECO:0000259" key="3">
    <source>
        <dbReference type="PROSITE" id="PS50977"/>
    </source>
</evidence>
<dbReference type="EMBL" id="CP059736">
    <property type="protein sequence ID" value="WDE02301.1"/>
    <property type="molecule type" value="Genomic_DNA"/>
</dbReference>
<evidence type="ECO:0000313" key="4">
    <source>
        <dbReference type="EMBL" id="WDE02301.1"/>
    </source>
</evidence>
<dbReference type="RefSeq" id="WP_044831142.1">
    <property type="nucleotide sequence ID" value="NZ_CP059736.1"/>
</dbReference>